<sequence>MNQNPHCEGPNRDRLIFTLNRRLPDYKVYRTNEDSEYKMDAGAAHGISQGAQFTLYVSDVGVATLIAEKPAISSTILKMKEVIGPPLSNEDGYVRYLWGGNEEDLRLCVTISGSKSPTCNVPGAPNVSGHISHSPPSPQMTGEELRSKIAELKNVRRGINLVDSHLAELIVEIKEHEVVFYLCNHELESKPDSKPNSTLAVSFLGATIRAISKFKLSNIWSFFGMSSESAFHHHDWSTNILPYTVPPNIAVVYPVIDAAAHYFYHLRRAPVEHHLNTKVIVEFFEVEETDEMDETGLRTLRTKGKNMIIDGEVNVFIEEKDKSYGMKLTSTLPAINLHYSVFFFESDLRIVSYHQPGVALNMPAPSLEAKGVLSIGFGDGDNAPRTYSLREEQDFDIGFLKIFLSTFPLDLSHIVQKYPFETDGTRRQATARKDRVAERPVSLLWDTIVIPVKQQRRGRANLHGSAT</sequence>
<dbReference type="Proteomes" id="UP000309038">
    <property type="component" value="Unassembled WGS sequence"/>
</dbReference>
<dbReference type="EMBL" id="SGPJ01000244">
    <property type="protein sequence ID" value="THG96321.1"/>
    <property type="molecule type" value="Genomic_DNA"/>
</dbReference>
<dbReference type="AlphaFoldDB" id="A0A4S4KDZ5"/>
<evidence type="ECO:0000313" key="2">
    <source>
        <dbReference type="Proteomes" id="UP000309038"/>
    </source>
</evidence>
<evidence type="ECO:0000313" key="1">
    <source>
        <dbReference type="EMBL" id="THG96321.1"/>
    </source>
</evidence>
<keyword evidence="2" id="KW-1185">Reference proteome</keyword>
<accession>A0A4S4KDZ5</accession>
<proteinExistence type="predicted"/>
<organism evidence="1 2">
    <name type="scientific">Hermanssonia centrifuga</name>
    <dbReference type="NCBI Taxonomy" id="98765"/>
    <lineage>
        <taxon>Eukaryota</taxon>
        <taxon>Fungi</taxon>
        <taxon>Dikarya</taxon>
        <taxon>Basidiomycota</taxon>
        <taxon>Agaricomycotina</taxon>
        <taxon>Agaricomycetes</taxon>
        <taxon>Polyporales</taxon>
        <taxon>Meruliaceae</taxon>
        <taxon>Hermanssonia</taxon>
    </lineage>
</organism>
<gene>
    <name evidence="1" type="ORF">EW026_g5497</name>
</gene>
<protein>
    <submittedName>
        <fullName evidence="1">Uncharacterized protein</fullName>
    </submittedName>
</protein>
<comment type="caution">
    <text evidence="1">The sequence shown here is derived from an EMBL/GenBank/DDBJ whole genome shotgun (WGS) entry which is preliminary data.</text>
</comment>
<name>A0A4S4KDZ5_9APHY</name>
<reference evidence="1 2" key="1">
    <citation type="submission" date="2019-02" db="EMBL/GenBank/DDBJ databases">
        <title>Genome sequencing of the rare red list fungi Phlebia centrifuga.</title>
        <authorList>
            <person name="Buettner E."/>
            <person name="Kellner H."/>
        </authorList>
    </citation>
    <scope>NUCLEOTIDE SEQUENCE [LARGE SCALE GENOMIC DNA]</scope>
    <source>
        <strain evidence="1 2">DSM 108282</strain>
    </source>
</reference>